<evidence type="ECO:0000313" key="3">
    <source>
        <dbReference type="EMBL" id="SEP01685.1"/>
    </source>
</evidence>
<dbReference type="SUPFAM" id="SSF51182">
    <property type="entry name" value="RmlC-like cupins"/>
    <property type="match status" value="1"/>
</dbReference>
<accession>A0A1H8UEP8</accession>
<dbReference type="Pfam" id="PF02311">
    <property type="entry name" value="AraC_binding"/>
    <property type="match status" value="1"/>
</dbReference>
<evidence type="ECO:0000313" key="4">
    <source>
        <dbReference type="Proteomes" id="UP000198960"/>
    </source>
</evidence>
<organism evidence="3 4">
    <name type="scientific">Trujillonella endophytica</name>
    <dbReference type="NCBI Taxonomy" id="673521"/>
    <lineage>
        <taxon>Bacteria</taxon>
        <taxon>Bacillati</taxon>
        <taxon>Actinomycetota</taxon>
        <taxon>Actinomycetes</taxon>
        <taxon>Geodermatophilales</taxon>
        <taxon>Geodermatophilaceae</taxon>
        <taxon>Trujillonella</taxon>
    </lineage>
</organism>
<dbReference type="GO" id="GO:0006355">
    <property type="term" value="P:regulation of DNA-templated transcription"/>
    <property type="evidence" value="ECO:0007669"/>
    <property type="project" value="InterPro"/>
</dbReference>
<feature type="domain" description="AraC-type arabinose-binding/dimerisation" evidence="2">
    <location>
        <begin position="56"/>
        <end position="106"/>
    </location>
</feature>
<keyword evidence="4" id="KW-1185">Reference proteome</keyword>
<dbReference type="OrthoDB" id="8882910at2"/>
<protein>
    <submittedName>
        <fullName evidence="3">Cupin domain-containing protein</fullName>
    </submittedName>
</protein>
<reference evidence="4" key="1">
    <citation type="submission" date="2016-10" db="EMBL/GenBank/DDBJ databases">
        <authorList>
            <person name="Varghese N."/>
            <person name="Submissions S."/>
        </authorList>
    </citation>
    <scope>NUCLEOTIDE SEQUENCE [LARGE SCALE GENOMIC DNA]</scope>
    <source>
        <strain evidence="4">DSM 45413</strain>
    </source>
</reference>
<dbReference type="EMBL" id="FOEE01000008">
    <property type="protein sequence ID" value="SEP01685.1"/>
    <property type="molecule type" value="Genomic_DNA"/>
</dbReference>
<dbReference type="RefSeq" id="WP_091944407.1">
    <property type="nucleotide sequence ID" value="NZ_FOEE01000008.1"/>
</dbReference>
<dbReference type="AlphaFoldDB" id="A0A1H8UEP8"/>
<dbReference type="GO" id="GO:0003677">
    <property type="term" value="F:DNA binding"/>
    <property type="evidence" value="ECO:0007669"/>
    <property type="project" value="UniProtKB-KW"/>
</dbReference>
<keyword evidence="1" id="KW-0238">DNA-binding</keyword>
<evidence type="ECO:0000256" key="1">
    <source>
        <dbReference type="ARBA" id="ARBA00023125"/>
    </source>
</evidence>
<dbReference type="Proteomes" id="UP000198960">
    <property type="component" value="Unassembled WGS sequence"/>
</dbReference>
<name>A0A1H8UEP8_9ACTN</name>
<dbReference type="STRING" id="673521.SAMN05660991_02842"/>
<dbReference type="Gene3D" id="2.60.120.10">
    <property type="entry name" value="Jelly Rolls"/>
    <property type="match status" value="1"/>
</dbReference>
<sequence>MSSEPTPSRNPALYGRVVNWDDIPAETVRPGVRRKVYSTDEIMVAWHSLDVGMTLNPHSHAAFDQLVHISAGVCDYHVGGTPHRMRAGSFLLVPAGVEHFVEPLEGPCVNIDFFVPPRADFASALAWMTAGPAGA</sequence>
<dbReference type="InterPro" id="IPR003313">
    <property type="entry name" value="AraC-bd"/>
</dbReference>
<gene>
    <name evidence="3" type="ORF">SAMN05660991_02842</name>
</gene>
<proteinExistence type="predicted"/>
<dbReference type="InterPro" id="IPR014710">
    <property type="entry name" value="RmlC-like_jellyroll"/>
</dbReference>
<evidence type="ECO:0000259" key="2">
    <source>
        <dbReference type="Pfam" id="PF02311"/>
    </source>
</evidence>
<dbReference type="InterPro" id="IPR011051">
    <property type="entry name" value="RmlC_Cupin_sf"/>
</dbReference>